<dbReference type="AlphaFoldDB" id="A0AAV3XXS2"/>
<gene>
    <name evidence="1" type="ORF">PoB_000626600</name>
</gene>
<comment type="caution">
    <text evidence="1">The sequence shown here is derived from an EMBL/GenBank/DDBJ whole genome shotgun (WGS) entry which is preliminary data.</text>
</comment>
<dbReference type="EMBL" id="BLXT01000740">
    <property type="protein sequence ID" value="GFN79760.1"/>
    <property type="molecule type" value="Genomic_DNA"/>
</dbReference>
<sequence length="76" mass="8921">MRSGTWRHLESASLCEFYTAICPQMQIWCGGEWKMIPHAHYVKASRPQNMFSAREKWQIHVATQQSVTRTCDRQGH</sequence>
<dbReference type="Proteomes" id="UP000735302">
    <property type="component" value="Unassembled WGS sequence"/>
</dbReference>
<accession>A0AAV3XXS2</accession>
<protein>
    <submittedName>
        <fullName evidence="1">Uncharacterized protein</fullName>
    </submittedName>
</protein>
<evidence type="ECO:0000313" key="1">
    <source>
        <dbReference type="EMBL" id="GFN79760.1"/>
    </source>
</evidence>
<reference evidence="1 2" key="1">
    <citation type="journal article" date="2021" name="Elife">
        <title>Chloroplast acquisition without the gene transfer in kleptoplastic sea slugs, Plakobranchus ocellatus.</title>
        <authorList>
            <person name="Maeda T."/>
            <person name="Takahashi S."/>
            <person name="Yoshida T."/>
            <person name="Shimamura S."/>
            <person name="Takaki Y."/>
            <person name="Nagai Y."/>
            <person name="Toyoda A."/>
            <person name="Suzuki Y."/>
            <person name="Arimoto A."/>
            <person name="Ishii H."/>
            <person name="Satoh N."/>
            <person name="Nishiyama T."/>
            <person name="Hasebe M."/>
            <person name="Maruyama T."/>
            <person name="Minagawa J."/>
            <person name="Obokata J."/>
            <person name="Shigenobu S."/>
        </authorList>
    </citation>
    <scope>NUCLEOTIDE SEQUENCE [LARGE SCALE GENOMIC DNA]</scope>
</reference>
<organism evidence="1 2">
    <name type="scientific">Plakobranchus ocellatus</name>
    <dbReference type="NCBI Taxonomy" id="259542"/>
    <lineage>
        <taxon>Eukaryota</taxon>
        <taxon>Metazoa</taxon>
        <taxon>Spiralia</taxon>
        <taxon>Lophotrochozoa</taxon>
        <taxon>Mollusca</taxon>
        <taxon>Gastropoda</taxon>
        <taxon>Heterobranchia</taxon>
        <taxon>Euthyneura</taxon>
        <taxon>Panpulmonata</taxon>
        <taxon>Sacoglossa</taxon>
        <taxon>Placobranchoidea</taxon>
        <taxon>Plakobranchidae</taxon>
        <taxon>Plakobranchus</taxon>
    </lineage>
</organism>
<name>A0AAV3XXS2_9GAST</name>
<keyword evidence="2" id="KW-1185">Reference proteome</keyword>
<proteinExistence type="predicted"/>
<evidence type="ECO:0000313" key="2">
    <source>
        <dbReference type="Proteomes" id="UP000735302"/>
    </source>
</evidence>